<protein>
    <recommendedName>
        <fullName evidence="7">EamA domain-containing protein</fullName>
    </recommendedName>
</protein>
<dbReference type="EMBL" id="CP155571">
    <property type="protein sequence ID" value="XFO70590.1"/>
    <property type="molecule type" value="Genomic_DNA"/>
</dbReference>
<reference evidence="8" key="1">
    <citation type="submission" date="2024-05" db="EMBL/GenBank/DDBJ databases">
        <title>Isolation and characterization of Sporomusa carbonis sp. nov., a carboxydotrophic hydrogenogen in the genus of Sporomusa isolated from a charcoal burning pile.</title>
        <authorList>
            <person name="Boeer T."/>
            <person name="Rosenbaum F."/>
            <person name="Eysell L."/>
            <person name="Mueller V."/>
            <person name="Daniel R."/>
            <person name="Poehlein A."/>
        </authorList>
    </citation>
    <scope>NUCLEOTIDE SEQUENCE [LARGE SCALE GENOMIC DNA]</scope>
    <source>
        <strain evidence="8">DSM 3132</strain>
    </source>
</reference>
<feature type="transmembrane region" description="Helical" evidence="6">
    <location>
        <begin position="124"/>
        <end position="142"/>
    </location>
</feature>
<keyword evidence="5 6" id="KW-0472">Membrane</keyword>
<organism evidence="8 9">
    <name type="scientific">Sporomusa acidovorans (strain ATCC 49682 / DSM 3132 / Mol)</name>
    <dbReference type="NCBI Taxonomy" id="1123286"/>
    <lineage>
        <taxon>Bacteria</taxon>
        <taxon>Bacillati</taxon>
        <taxon>Bacillota</taxon>
        <taxon>Negativicutes</taxon>
        <taxon>Selenomonadales</taxon>
        <taxon>Sporomusaceae</taxon>
        <taxon>Sporomusa</taxon>
    </lineage>
</organism>
<gene>
    <name evidence="8" type="ORF">SPACI_005890</name>
</gene>
<dbReference type="Pfam" id="PF00892">
    <property type="entry name" value="EamA"/>
    <property type="match status" value="2"/>
</dbReference>
<accession>A0ABZ3IX70</accession>
<feature type="domain" description="EamA" evidence="7">
    <location>
        <begin position="158"/>
        <end position="293"/>
    </location>
</feature>
<evidence type="ECO:0000256" key="5">
    <source>
        <dbReference type="ARBA" id="ARBA00023136"/>
    </source>
</evidence>
<dbReference type="Proteomes" id="UP000216052">
    <property type="component" value="Chromosome"/>
</dbReference>
<keyword evidence="3 6" id="KW-0812">Transmembrane</keyword>
<dbReference type="PANTHER" id="PTHR32322:SF2">
    <property type="entry name" value="EAMA DOMAIN-CONTAINING PROTEIN"/>
    <property type="match status" value="1"/>
</dbReference>
<evidence type="ECO:0000256" key="3">
    <source>
        <dbReference type="ARBA" id="ARBA00022692"/>
    </source>
</evidence>
<proteinExistence type="inferred from homology"/>
<dbReference type="InterPro" id="IPR000620">
    <property type="entry name" value="EamA_dom"/>
</dbReference>
<evidence type="ECO:0000313" key="8">
    <source>
        <dbReference type="EMBL" id="XFO70590.1"/>
    </source>
</evidence>
<dbReference type="PANTHER" id="PTHR32322">
    <property type="entry name" value="INNER MEMBRANE TRANSPORTER"/>
    <property type="match status" value="1"/>
</dbReference>
<dbReference type="InterPro" id="IPR050638">
    <property type="entry name" value="AA-Vitamin_Transporters"/>
</dbReference>
<evidence type="ECO:0000256" key="6">
    <source>
        <dbReference type="SAM" id="Phobius"/>
    </source>
</evidence>
<feature type="transmembrane region" description="Helical" evidence="6">
    <location>
        <begin position="40"/>
        <end position="56"/>
    </location>
</feature>
<feature type="transmembrane region" description="Helical" evidence="6">
    <location>
        <begin position="224"/>
        <end position="241"/>
    </location>
</feature>
<sequence>MQLSLRKTYIILLLVPLFWGGAFGTTKHVLTELPPLTASALRFLIAGLLMLLWSVWRRELEWAPIRKNFFSLLALGATGVFLYNYFFATGLQYTSAITGALVIVVNPVFTACIASLFMGEARNLRTAVGVILSLIGVTFVVSKGDFSILSQMSIGVGEQCLFGAVASWVAYTLLIKKVTRTMGAGAVTSVSTILGAGMLLLVSVITEGQWHKTLHLSNQTMLEILYLAIFATVVAFLLFNWGIQRSGATKASAYINLMPVNALWIAVLLYGETISAYHVIGMALTIAGVFITTQSKSQPAKQKPTFLA</sequence>
<keyword evidence="4 6" id="KW-1133">Transmembrane helix</keyword>
<dbReference type="SUPFAM" id="SSF103481">
    <property type="entry name" value="Multidrug resistance efflux transporter EmrE"/>
    <property type="match status" value="2"/>
</dbReference>
<feature type="transmembrane region" description="Helical" evidence="6">
    <location>
        <begin position="253"/>
        <end position="270"/>
    </location>
</feature>
<comment type="similarity">
    <text evidence="2">Belongs to the EamA transporter family.</text>
</comment>
<evidence type="ECO:0000256" key="1">
    <source>
        <dbReference type="ARBA" id="ARBA00004141"/>
    </source>
</evidence>
<feature type="transmembrane region" description="Helical" evidence="6">
    <location>
        <begin position="276"/>
        <end position="293"/>
    </location>
</feature>
<evidence type="ECO:0000259" key="7">
    <source>
        <dbReference type="Pfam" id="PF00892"/>
    </source>
</evidence>
<feature type="transmembrane region" description="Helical" evidence="6">
    <location>
        <begin position="93"/>
        <end position="117"/>
    </location>
</feature>
<name>A0ABZ3IX70_SPOA4</name>
<evidence type="ECO:0000256" key="2">
    <source>
        <dbReference type="ARBA" id="ARBA00007362"/>
    </source>
</evidence>
<evidence type="ECO:0000313" key="9">
    <source>
        <dbReference type="Proteomes" id="UP000216052"/>
    </source>
</evidence>
<feature type="transmembrane region" description="Helical" evidence="6">
    <location>
        <begin position="148"/>
        <end position="171"/>
    </location>
</feature>
<comment type="subcellular location">
    <subcellularLocation>
        <location evidence="1">Membrane</location>
        <topology evidence="1">Multi-pass membrane protein</topology>
    </subcellularLocation>
</comment>
<dbReference type="InterPro" id="IPR037185">
    <property type="entry name" value="EmrE-like"/>
</dbReference>
<feature type="transmembrane region" description="Helical" evidence="6">
    <location>
        <begin position="68"/>
        <end position="87"/>
    </location>
</feature>
<keyword evidence="9" id="KW-1185">Reference proteome</keyword>
<dbReference type="RefSeq" id="WP_169716728.1">
    <property type="nucleotide sequence ID" value="NZ_CP155571.1"/>
</dbReference>
<feature type="transmembrane region" description="Helical" evidence="6">
    <location>
        <begin position="183"/>
        <end position="204"/>
    </location>
</feature>
<evidence type="ECO:0000256" key="4">
    <source>
        <dbReference type="ARBA" id="ARBA00022989"/>
    </source>
</evidence>
<feature type="domain" description="EamA" evidence="7">
    <location>
        <begin position="8"/>
        <end position="141"/>
    </location>
</feature>